<evidence type="ECO:0000256" key="1">
    <source>
        <dbReference type="SAM" id="Phobius"/>
    </source>
</evidence>
<feature type="transmembrane region" description="Helical" evidence="1">
    <location>
        <begin position="47"/>
        <end position="69"/>
    </location>
</feature>
<keyword evidence="1" id="KW-0472">Membrane</keyword>
<name>A0A6C2CAV8_9LACO</name>
<protein>
    <submittedName>
        <fullName evidence="2">Uncharacterized protein</fullName>
    </submittedName>
</protein>
<accession>A0A6C2CAV8</accession>
<reference evidence="2 3" key="1">
    <citation type="submission" date="2019-01" db="EMBL/GenBank/DDBJ databases">
        <title>Weissella sp. nov., a novel lactic acid bacterium isolated from animal feces.</title>
        <authorList>
            <person name="Wang L.-T."/>
        </authorList>
    </citation>
    <scope>NUCLEOTIDE SEQUENCE [LARGE SCALE GENOMIC DNA]</scope>
    <source>
        <strain evidence="2 3">8H-2</strain>
    </source>
</reference>
<keyword evidence="1" id="KW-0812">Transmembrane</keyword>
<dbReference type="AlphaFoldDB" id="A0A6C2CAV8"/>
<organism evidence="2 3">
    <name type="scientific">Weissella muntiaci</name>
    <dbReference type="NCBI Taxonomy" id="2508881"/>
    <lineage>
        <taxon>Bacteria</taxon>
        <taxon>Bacillati</taxon>
        <taxon>Bacillota</taxon>
        <taxon>Bacilli</taxon>
        <taxon>Lactobacillales</taxon>
        <taxon>Lactobacillaceae</taxon>
        <taxon>Weissella</taxon>
    </lineage>
</organism>
<comment type="caution">
    <text evidence="2">The sequence shown here is derived from an EMBL/GenBank/DDBJ whole genome shotgun (WGS) entry which is preliminary data.</text>
</comment>
<gene>
    <name evidence="2" type="ORF">ESZ50_02600</name>
</gene>
<keyword evidence="1" id="KW-1133">Transmembrane helix</keyword>
<dbReference type="EMBL" id="SDGZ01000008">
    <property type="protein sequence ID" value="TYC50579.1"/>
    <property type="molecule type" value="Genomic_DNA"/>
</dbReference>
<evidence type="ECO:0000313" key="3">
    <source>
        <dbReference type="Proteomes" id="UP000371977"/>
    </source>
</evidence>
<dbReference type="Proteomes" id="UP000371977">
    <property type="component" value="Unassembled WGS sequence"/>
</dbReference>
<proteinExistence type="predicted"/>
<sequence>MKKVNKSNKVKNLYLVVDSPIANFDLTQEEIDTTRRNLVTHHNYGQIIFKFVSVVFVLLCVTGLVLNFLTEQTNHTNASSPSKSINYHGIEDVINQTKMPMNLKPVKENSGSVNTIDFKKQFANEQEAIKYMQTAKVSNALAEQKYKNYRMKKLENGKYLVLYEK</sequence>
<dbReference type="RefSeq" id="WP_148622051.1">
    <property type="nucleotide sequence ID" value="NZ_SDGZ01000008.1"/>
</dbReference>
<evidence type="ECO:0000313" key="2">
    <source>
        <dbReference type="EMBL" id="TYC50579.1"/>
    </source>
</evidence>
<keyword evidence="3" id="KW-1185">Reference proteome</keyword>